<dbReference type="InterPro" id="IPR001031">
    <property type="entry name" value="Thioesterase"/>
</dbReference>
<dbReference type="GO" id="GO:0072330">
    <property type="term" value="P:monocarboxylic acid biosynthetic process"/>
    <property type="evidence" value="ECO:0007669"/>
    <property type="project" value="UniProtKB-ARBA"/>
</dbReference>
<dbReference type="NCBIfam" id="TIGR01733">
    <property type="entry name" value="AA-adenyl-dom"/>
    <property type="match status" value="2"/>
</dbReference>
<dbReference type="PANTHER" id="PTHR45527:SF14">
    <property type="entry name" value="PLIPASTATIN SYNTHASE SUBUNIT B"/>
    <property type="match status" value="1"/>
</dbReference>
<evidence type="ECO:0000256" key="6">
    <source>
        <dbReference type="ARBA" id="ARBA00023194"/>
    </source>
</evidence>
<reference evidence="8 9" key="1">
    <citation type="submission" date="2019-06" db="EMBL/GenBank/DDBJ databases">
        <title>Description of Kitasatospora acidophila sp. nov. isolated from pine grove soil, and reclassification of Streptomyces novaecaesareae to Kitasatospora novaeceasareae comb. nov.</title>
        <authorList>
            <person name="Kim M.J."/>
        </authorList>
    </citation>
    <scope>NUCLEOTIDE SEQUENCE [LARGE SCALE GENOMIC DNA]</scope>
    <source>
        <strain evidence="8 9">MMS16-CNU292</strain>
    </source>
</reference>
<dbReference type="GO" id="GO:0031177">
    <property type="term" value="F:phosphopantetheine binding"/>
    <property type="evidence" value="ECO:0007669"/>
    <property type="project" value="InterPro"/>
</dbReference>
<gene>
    <name evidence="8" type="ORF">E6W39_01945</name>
</gene>
<dbReference type="InterPro" id="IPR045851">
    <property type="entry name" value="AMP-bd_C_sf"/>
</dbReference>
<evidence type="ECO:0000256" key="3">
    <source>
        <dbReference type="ARBA" id="ARBA00022450"/>
    </source>
</evidence>
<evidence type="ECO:0000256" key="5">
    <source>
        <dbReference type="ARBA" id="ARBA00022737"/>
    </source>
</evidence>
<dbReference type="CDD" id="cd19543">
    <property type="entry name" value="DCL_NRPS"/>
    <property type="match status" value="1"/>
</dbReference>
<dbReference type="FunFam" id="3.30.300.30:FF:000010">
    <property type="entry name" value="Enterobactin synthetase component F"/>
    <property type="match status" value="1"/>
</dbReference>
<keyword evidence="9" id="KW-1185">Reference proteome</keyword>
<dbReference type="SUPFAM" id="SSF53474">
    <property type="entry name" value="alpha/beta-Hydrolases"/>
    <property type="match status" value="1"/>
</dbReference>
<dbReference type="RefSeq" id="WP_141631960.1">
    <property type="nucleotide sequence ID" value="NZ_VIGB01000003.1"/>
</dbReference>
<dbReference type="CDD" id="cd17643">
    <property type="entry name" value="A_NRPS_Cytc1-like"/>
    <property type="match status" value="2"/>
</dbReference>
<dbReference type="Gene3D" id="3.30.559.10">
    <property type="entry name" value="Chloramphenicol acetyltransferase-like domain"/>
    <property type="match status" value="3"/>
</dbReference>
<dbReference type="InterPro" id="IPR000873">
    <property type="entry name" value="AMP-dep_synth/lig_dom"/>
</dbReference>
<dbReference type="Gene3D" id="3.30.300.30">
    <property type="match status" value="2"/>
</dbReference>
<dbReference type="NCBIfam" id="TIGR01720">
    <property type="entry name" value="NRPS-para261"/>
    <property type="match status" value="1"/>
</dbReference>
<sequence>MSISNPSSWPLTAGQSGVWIAQQLDPASPAYQVAECMEICGPIRPALFAAAMRRLLDECDIFRIRFTDEDGEPRQQLMPPGESPLRIVDVGGACDPYEAAMAQMRAEVAVLREPMAGQGYRSILFRAATDRWFWFQAGHHAIFDGYSGLLSATRLAEIYTAMVHGREPDPQTRLGGLAKLLQQESAYRSSEQYQADRDYWLGQLADRPEPVSLAGRFAEASHHHLRHEVTLPAAQARRLHTAARRLGVSRSVLLLAAAALYTSRLTGAPEVVIGLPVTARVGKASKSVPGMQTNVLPLRIKVQAGLTLVELVKQVSATARAALRHQRYRYEEMRRELGSVEAPLFGAMVNLMAFDYDLTIGGCRTLFHNLSNGPVEDLSFVLYDRQSGDGVRLAVDANPALYDTAELAAHAERFTALLETLAGIDDKSAHLARVEVATADEQRLVLAQWQPQPVAAAVATLPTLFDAQVARTPDAVAVSFEDVSLTYAELNGRANRLARLLVGRGVRPESLVAVAMPRSAELVVALLAVLKAGGAYLPIDPAYPADRINYMLRDAAPVLTITDGSTAEPGELALGAPDTAAELAAGDATDLPSVLLRPEHPAYVIYTSGSTGQPKGVVVPHENAARLFSATDHWFRFGAEDVWTWFHSFAFDFSVWELWGALLFGGRLVVVPSDISRSPTEFLALLVRERVTVLNQTPSAFYQLIQADAQNPELGRELALRTVVFGGEALDLPRLSGWYARHRDDAPQLVNMYGITETTVHVSYAPLTAAQADRAAGSVIGGAIPDLRVYVLDNALRLCPPGVAGELYVAGAGLARGYLGRPGLTAGRFVADPFGAAGERMYRSGDVVRWNPYGELEFVGRADNQVKIRGFRIELGEVSAALETHPAVAQATAVVRDDRLIAYAVSTGVVAPAELRDYLRSRLPHYLVPAIVMPLAALPLTTNGKLDHCALPAPDFTMVTTDRRPQTEREQLLAGLFSELLKLPEVGLDDGFFELGGDSISSIQLVSRARQAGLILSPRDVFTHQTVARLAEAAQAQESAVMEEAEAALGDLPATPIMHELRKLGGSPDSFHQAMLVTLPTGIGLQQLTDGLQQLVDCHDALRARLLIGADGNWSLTVLPRGTVAATDLITRVDAHDRSDEQLAALVRQAVHSASQRLAPREGTMLQLVHFTGAAQNQALLMVHHLVVDGVSWRILLPDLLTAAQGGTLQSAGTSLRTWAHALQDEADRRTDELPYWQQLLARPVTPLCDGALDPNRDTVATADHLTLTLPPETTAPLLTTLPALFHAEVNDVLLAALALAVNRWRDTSCSVLVELEGHGREELSSRATDLSRTVGWFTTTYPVRLDPGTGHPGQAIKAVKEQLRSVPDHGLGYGLLRHLGSTSREQLGNLPIPQLTFNYLGRLDTAAIQARPVSDPNGGLAPTTPLSRLLTLNAITEDRGDGPHLRATWTWATNLISPAEARELAELWFRALGELVEHGNQRDAGGFTPSDVPYATVTQAELDRLHSTELAQILPPTPLQEGLYFHTRYDDAGPDVYTTQLTLELAGHLDPARLRDAFGALLARHPHLQAAFHQTSGGQLLQLIPRAVRLPWAEHDLTGRTEADQRTELDRLRTTERARRFDLSAPPLLRVALIRLAEQRHTLVLTNHHILWDGWSLGVLFGDLMELYRAGSDAALPRTTALRDYLGWLADQDGEAARAAWREALAGLHGPTCLGQAGKRLPGRTEQADDQPTEQLARATEVLSTELTERLATTARDLGVTVNILLQAALGLTLAHLTGRQDIVFGSVVSGRPAELPGVERIAGLLINTVPVRIRLRQAETVTSLLARLRDEQSALLPHQHLPLADLQRTAGLGEPLFDTAYAFENYPLDTAALSDGDGLRITGGTGDDRTHYPVTVTALPGDRLELRVDYRPHAVRPGTAERIPALLQRILQAITDDPDQLTARIDLLTPEEHRRLTADWRLQANDQASDATLPELFAAQAARTPSAIAVSLDGDELTYAELDERAERLAHLLVERGAGPEGTVALVLDRTLELAVSILAVAKSGAAYLPIDPAYPADRIAYLVEDGTPTLVLATEATAQVVDGPALLLDAPAVVAELAAVDLASAEPLAGPRADHPAYIIYTSGSTGQPKGVVIPHRNVVRLFSATEAWFDFGPDDVWTLFHSYAFDFSVWEFWGPLLHGGRLVVVPYLVSRSPADTLDLLKREQVTVLNQTPSAFYQLLQAEQEHSTDVLSGLRTVVFGGEALDLGRLTDWYRAHPQDGPRLVNMYGITETTVHVTHRPLDVATVADAPGSLIGEPIPDLALRVLDEALRPVPIGVPGELYVAGAGLARGYSGRPGLTAGRFVADPFGAPGDRMYRTGDLARRLADGELEYLGRADDQVKVRGFRIELGEIEAALLRQPRVRQAAVVVREDQPGDQRLVGYVVGAGLDTAELRGQLAAELPGHMVPAALVVLDVLPLTGNGKLDRRALPAPVVTAAGGGRPPRTEQEKVLCALFAEVLDLPEVDIDGDFLALGGHSLLATRLIGRIRTALDVEVPLRVLFEASNVAALAERLAGDRAAETLDPFATLLPLRTGGDLLPLFCVHPGAGIGWSFRGLADHLPQDRPLYALQARSLRERDGLPPTVEAMAAEYVEQIRMVQPSGPYHLLGWSFGGAVAQAMATQLQAAGEEVALLALLDSFAGLELRQPDPEMVRREVATALPELTEAEAAATVETCLRSSRLLAEFTPERFDGDLLFFTAMTDRAADAHTAGSWRAHCTGRIVDIPVHTDHHSMTTEAGLAEVGSELAAALAGTA</sequence>
<dbReference type="InterPro" id="IPR020806">
    <property type="entry name" value="PKS_PP-bd"/>
</dbReference>
<dbReference type="InterPro" id="IPR020845">
    <property type="entry name" value="AMP-binding_CS"/>
</dbReference>
<dbReference type="PANTHER" id="PTHR45527">
    <property type="entry name" value="NONRIBOSOMAL PEPTIDE SYNTHETASE"/>
    <property type="match status" value="1"/>
</dbReference>
<name>A0A540VWT5_9ACTN</name>
<dbReference type="OrthoDB" id="2472181at2"/>
<dbReference type="InterPro" id="IPR042099">
    <property type="entry name" value="ANL_N_sf"/>
</dbReference>
<protein>
    <submittedName>
        <fullName evidence="8">Amino acid adenylation domain-containing protein</fullName>
    </submittedName>
</protein>
<dbReference type="InterPro" id="IPR010071">
    <property type="entry name" value="AA_adenyl_dom"/>
</dbReference>
<dbReference type="FunFam" id="3.40.50.12780:FF:000012">
    <property type="entry name" value="Non-ribosomal peptide synthetase"/>
    <property type="match status" value="2"/>
</dbReference>
<comment type="similarity">
    <text evidence="2">Belongs to the ATP-dependent AMP-binding enzyme family.</text>
</comment>
<dbReference type="SUPFAM" id="SSF52777">
    <property type="entry name" value="CoA-dependent acyltransferases"/>
    <property type="match status" value="6"/>
</dbReference>
<keyword evidence="4" id="KW-0597">Phosphoprotein</keyword>
<organism evidence="8 9">
    <name type="scientific">Kitasatospora acidiphila</name>
    <dbReference type="NCBI Taxonomy" id="2567942"/>
    <lineage>
        <taxon>Bacteria</taxon>
        <taxon>Bacillati</taxon>
        <taxon>Actinomycetota</taxon>
        <taxon>Actinomycetes</taxon>
        <taxon>Kitasatosporales</taxon>
        <taxon>Streptomycetaceae</taxon>
        <taxon>Kitasatospora</taxon>
    </lineage>
</organism>
<dbReference type="Gene3D" id="3.30.559.30">
    <property type="entry name" value="Nonribosomal peptide synthetase, condensation domain"/>
    <property type="match status" value="3"/>
</dbReference>
<dbReference type="SUPFAM" id="SSF56801">
    <property type="entry name" value="Acetyl-CoA synthetase-like"/>
    <property type="match status" value="2"/>
</dbReference>
<dbReference type="GO" id="GO:0044550">
    <property type="term" value="P:secondary metabolite biosynthetic process"/>
    <property type="evidence" value="ECO:0007669"/>
    <property type="project" value="UniProtKB-ARBA"/>
</dbReference>
<dbReference type="Gene3D" id="3.40.50.12780">
    <property type="entry name" value="N-terminal domain of ligase-like"/>
    <property type="match status" value="1"/>
</dbReference>
<dbReference type="Gene3D" id="2.30.38.10">
    <property type="entry name" value="Luciferase, Domain 3"/>
    <property type="match status" value="1"/>
</dbReference>
<dbReference type="FunFam" id="2.30.38.10:FF:000001">
    <property type="entry name" value="Non-ribosomal peptide synthetase PvdI"/>
    <property type="match status" value="2"/>
</dbReference>
<dbReference type="Pfam" id="PF00668">
    <property type="entry name" value="Condensation"/>
    <property type="match status" value="3"/>
</dbReference>
<dbReference type="SUPFAM" id="SSF47336">
    <property type="entry name" value="ACP-like"/>
    <property type="match status" value="2"/>
</dbReference>
<keyword evidence="3" id="KW-0596">Phosphopantetheine</keyword>
<dbReference type="InterPro" id="IPR010060">
    <property type="entry name" value="NRPS_synth"/>
</dbReference>
<dbReference type="Pfam" id="PF13193">
    <property type="entry name" value="AMP-binding_C"/>
    <property type="match status" value="2"/>
</dbReference>
<evidence type="ECO:0000313" key="9">
    <source>
        <dbReference type="Proteomes" id="UP000319103"/>
    </source>
</evidence>
<dbReference type="InterPro" id="IPR029058">
    <property type="entry name" value="AB_hydrolase_fold"/>
</dbReference>
<dbReference type="Gene3D" id="3.40.50.980">
    <property type="match status" value="2"/>
</dbReference>
<dbReference type="PROSITE" id="PS00012">
    <property type="entry name" value="PHOSPHOPANTETHEINE"/>
    <property type="match status" value="2"/>
</dbReference>
<dbReference type="InterPro" id="IPR023213">
    <property type="entry name" value="CAT-like_dom_sf"/>
</dbReference>
<evidence type="ECO:0000256" key="2">
    <source>
        <dbReference type="ARBA" id="ARBA00006432"/>
    </source>
</evidence>
<dbReference type="InterPro" id="IPR036736">
    <property type="entry name" value="ACP-like_sf"/>
</dbReference>
<dbReference type="Proteomes" id="UP000319103">
    <property type="component" value="Unassembled WGS sequence"/>
</dbReference>
<feature type="domain" description="Carrier" evidence="7">
    <location>
        <begin position="2485"/>
        <end position="2560"/>
    </location>
</feature>
<dbReference type="FunFam" id="1.10.1200.10:FF:000005">
    <property type="entry name" value="Nonribosomal peptide synthetase 1"/>
    <property type="match status" value="1"/>
</dbReference>
<dbReference type="GO" id="GO:0043041">
    <property type="term" value="P:amino acid activation for nonribosomal peptide biosynthetic process"/>
    <property type="evidence" value="ECO:0007669"/>
    <property type="project" value="TreeGrafter"/>
</dbReference>
<evidence type="ECO:0000259" key="7">
    <source>
        <dbReference type="PROSITE" id="PS50075"/>
    </source>
</evidence>
<dbReference type="GO" id="GO:0005829">
    <property type="term" value="C:cytosol"/>
    <property type="evidence" value="ECO:0007669"/>
    <property type="project" value="TreeGrafter"/>
</dbReference>
<dbReference type="PROSITE" id="PS00455">
    <property type="entry name" value="AMP_BINDING"/>
    <property type="match status" value="2"/>
</dbReference>
<dbReference type="PROSITE" id="PS50075">
    <property type="entry name" value="CARRIER"/>
    <property type="match status" value="2"/>
</dbReference>
<dbReference type="FunFam" id="1.10.1200.10:FF:000016">
    <property type="entry name" value="Non-ribosomal peptide synthase"/>
    <property type="match status" value="1"/>
</dbReference>
<evidence type="ECO:0000313" key="8">
    <source>
        <dbReference type="EMBL" id="TQF01225.1"/>
    </source>
</evidence>
<dbReference type="GO" id="GO:0008610">
    <property type="term" value="P:lipid biosynthetic process"/>
    <property type="evidence" value="ECO:0007669"/>
    <property type="project" value="UniProtKB-ARBA"/>
</dbReference>
<dbReference type="Gene3D" id="3.40.50.1820">
    <property type="entry name" value="alpha/beta hydrolase"/>
    <property type="match status" value="1"/>
</dbReference>
<dbReference type="SMART" id="SM00823">
    <property type="entry name" value="PKS_PP"/>
    <property type="match status" value="2"/>
</dbReference>
<dbReference type="InterPro" id="IPR001242">
    <property type="entry name" value="Condensation_dom"/>
</dbReference>
<proteinExistence type="inferred from homology"/>
<dbReference type="InterPro" id="IPR006162">
    <property type="entry name" value="Ppantetheine_attach_site"/>
</dbReference>
<feature type="domain" description="Carrier" evidence="7">
    <location>
        <begin position="964"/>
        <end position="1038"/>
    </location>
</feature>
<dbReference type="NCBIfam" id="NF003417">
    <property type="entry name" value="PRK04813.1"/>
    <property type="match status" value="2"/>
</dbReference>
<dbReference type="EMBL" id="VIGB01000003">
    <property type="protein sequence ID" value="TQF01225.1"/>
    <property type="molecule type" value="Genomic_DNA"/>
</dbReference>
<keyword evidence="5" id="KW-0677">Repeat</keyword>
<dbReference type="GO" id="GO:0017000">
    <property type="term" value="P:antibiotic biosynthetic process"/>
    <property type="evidence" value="ECO:0007669"/>
    <property type="project" value="UniProtKB-KW"/>
</dbReference>
<dbReference type="FunFam" id="3.40.50.980:FF:000001">
    <property type="entry name" value="Non-ribosomal peptide synthetase"/>
    <property type="match status" value="1"/>
</dbReference>
<dbReference type="Pfam" id="PF00975">
    <property type="entry name" value="Thioesterase"/>
    <property type="match status" value="1"/>
</dbReference>
<comment type="cofactor">
    <cofactor evidence="1">
        <name>pantetheine 4'-phosphate</name>
        <dbReference type="ChEBI" id="CHEBI:47942"/>
    </cofactor>
</comment>
<dbReference type="InterPro" id="IPR009081">
    <property type="entry name" value="PP-bd_ACP"/>
</dbReference>
<dbReference type="GO" id="GO:0003824">
    <property type="term" value="F:catalytic activity"/>
    <property type="evidence" value="ECO:0007669"/>
    <property type="project" value="UniProtKB-KW"/>
</dbReference>
<dbReference type="FunFam" id="3.40.50.980:FF:000002">
    <property type="entry name" value="Enterobactin synthetase component F"/>
    <property type="match status" value="2"/>
</dbReference>
<keyword evidence="6" id="KW-0045">Antibiotic biosynthesis</keyword>
<comment type="caution">
    <text evidence="8">The sequence shown here is derived from an EMBL/GenBank/DDBJ whole genome shotgun (WGS) entry which is preliminary data.</text>
</comment>
<dbReference type="InterPro" id="IPR020802">
    <property type="entry name" value="TesA-like"/>
</dbReference>
<dbReference type="Gene3D" id="1.10.1200.10">
    <property type="entry name" value="ACP-like"/>
    <property type="match status" value="1"/>
</dbReference>
<dbReference type="SMART" id="SM00824">
    <property type="entry name" value="PKS_TE"/>
    <property type="match status" value="1"/>
</dbReference>
<evidence type="ECO:0000256" key="1">
    <source>
        <dbReference type="ARBA" id="ARBA00001957"/>
    </source>
</evidence>
<accession>A0A540VWT5</accession>
<evidence type="ECO:0000256" key="4">
    <source>
        <dbReference type="ARBA" id="ARBA00022553"/>
    </source>
</evidence>
<dbReference type="InterPro" id="IPR025110">
    <property type="entry name" value="AMP-bd_C"/>
</dbReference>
<dbReference type="Pfam" id="PF00550">
    <property type="entry name" value="PP-binding"/>
    <property type="match status" value="2"/>
</dbReference>
<dbReference type="Pfam" id="PF00501">
    <property type="entry name" value="AMP-binding"/>
    <property type="match status" value="2"/>
</dbReference>